<organism evidence="1 2">
    <name type="scientific">Coccomyxa viridis</name>
    <dbReference type="NCBI Taxonomy" id="1274662"/>
    <lineage>
        <taxon>Eukaryota</taxon>
        <taxon>Viridiplantae</taxon>
        <taxon>Chlorophyta</taxon>
        <taxon>core chlorophytes</taxon>
        <taxon>Trebouxiophyceae</taxon>
        <taxon>Trebouxiophyceae incertae sedis</taxon>
        <taxon>Coccomyxaceae</taxon>
        <taxon>Coccomyxa</taxon>
    </lineage>
</organism>
<evidence type="ECO:0000313" key="1">
    <source>
        <dbReference type="EMBL" id="CAL5219016.1"/>
    </source>
</evidence>
<dbReference type="Proteomes" id="UP001497392">
    <property type="component" value="Unassembled WGS sequence"/>
</dbReference>
<evidence type="ECO:0000313" key="2">
    <source>
        <dbReference type="Proteomes" id="UP001497392"/>
    </source>
</evidence>
<name>A0ABP1FGN4_9CHLO</name>
<sequence length="140" mass="15559">MGSHYSTVEPHNRVEVDLDAIMRPKVQRTVPRKMPGTIPNTTGVLKRRPSVELIQQVYALLKFERDGGLETCLRGAECNGALKELREACLEGIAILQDNECQDDSIQEVVAKVSKALGEALYMSAKRGVGKRVFNRYTKG</sequence>
<keyword evidence="2" id="KW-1185">Reference proteome</keyword>
<reference evidence="1 2" key="1">
    <citation type="submission" date="2024-06" db="EMBL/GenBank/DDBJ databases">
        <authorList>
            <person name="Kraege A."/>
            <person name="Thomma B."/>
        </authorList>
    </citation>
    <scope>NUCLEOTIDE SEQUENCE [LARGE SCALE GENOMIC DNA]</scope>
</reference>
<comment type="caution">
    <text evidence="1">The sequence shown here is derived from an EMBL/GenBank/DDBJ whole genome shotgun (WGS) entry which is preliminary data.</text>
</comment>
<dbReference type="EMBL" id="CAXHTA020000002">
    <property type="protein sequence ID" value="CAL5219016.1"/>
    <property type="molecule type" value="Genomic_DNA"/>
</dbReference>
<proteinExistence type="predicted"/>
<gene>
    <name evidence="1" type="primary">g773</name>
    <name evidence="1" type="ORF">VP750_LOCUS675</name>
</gene>
<accession>A0ABP1FGN4</accession>
<protein>
    <submittedName>
        <fullName evidence="1">G773 protein</fullName>
    </submittedName>
</protein>